<evidence type="ECO:0000256" key="2">
    <source>
        <dbReference type="ARBA" id="ARBA00022649"/>
    </source>
</evidence>
<protein>
    <recommendedName>
        <fullName evidence="8">Ribonuclease VapC</fullName>
        <shortName evidence="8">RNase VapC</shortName>
        <ecNumber evidence="8">3.1.-.-</ecNumber>
    </recommendedName>
    <alternativeName>
        <fullName evidence="8">Toxin VapC</fullName>
    </alternativeName>
</protein>
<feature type="domain" description="PIN" evidence="9">
    <location>
        <begin position="2"/>
        <end position="130"/>
    </location>
</feature>
<dbReference type="PANTHER" id="PTHR33653">
    <property type="entry name" value="RIBONUCLEASE VAPC2"/>
    <property type="match status" value="1"/>
</dbReference>
<keyword evidence="11" id="KW-1185">Reference proteome</keyword>
<dbReference type="GO" id="GO:0000287">
    <property type="term" value="F:magnesium ion binding"/>
    <property type="evidence" value="ECO:0007669"/>
    <property type="project" value="UniProtKB-UniRule"/>
</dbReference>
<evidence type="ECO:0000256" key="4">
    <source>
        <dbReference type="ARBA" id="ARBA00022723"/>
    </source>
</evidence>
<keyword evidence="4 8" id="KW-0479">Metal-binding</keyword>
<evidence type="ECO:0000256" key="6">
    <source>
        <dbReference type="ARBA" id="ARBA00022842"/>
    </source>
</evidence>
<dbReference type="SUPFAM" id="SSF88723">
    <property type="entry name" value="PIN domain-like"/>
    <property type="match status" value="1"/>
</dbReference>
<keyword evidence="6 8" id="KW-0460">Magnesium</keyword>
<dbReference type="InterPro" id="IPR022907">
    <property type="entry name" value="VapC_family"/>
</dbReference>
<name>A0A444J466_9BACT</name>
<dbReference type="GO" id="GO:0016787">
    <property type="term" value="F:hydrolase activity"/>
    <property type="evidence" value="ECO:0007669"/>
    <property type="project" value="UniProtKB-KW"/>
</dbReference>
<proteinExistence type="inferred from homology"/>
<dbReference type="AlphaFoldDB" id="A0A444J466"/>
<organism evidence="10 11">
    <name type="scientific">Candidatus Electrothrix aarhusensis</name>
    <dbReference type="NCBI Taxonomy" id="1859131"/>
    <lineage>
        <taxon>Bacteria</taxon>
        <taxon>Pseudomonadati</taxon>
        <taxon>Thermodesulfobacteriota</taxon>
        <taxon>Desulfobulbia</taxon>
        <taxon>Desulfobulbales</taxon>
        <taxon>Desulfobulbaceae</taxon>
        <taxon>Candidatus Electrothrix</taxon>
    </lineage>
</organism>
<evidence type="ECO:0000256" key="7">
    <source>
        <dbReference type="ARBA" id="ARBA00038093"/>
    </source>
</evidence>
<dbReference type="EMBL" id="MTKO01000017">
    <property type="protein sequence ID" value="RWX47871.1"/>
    <property type="molecule type" value="Genomic_DNA"/>
</dbReference>
<evidence type="ECO:0000313" key="10">
    <source>
        <dbReference type="EMBL" id="RWX47871.1"/>
    </source>
</evidence>
<evidence type="ECO:0000256" key="3">
    <source>
        <dbReference type="ARBA" id="ARBA00022722"/>
    </source>
</evidence>
<sequence length="148" mass="16180">MILLDTNILSEPMRPSPNDRVISWLDQQIITDLFICAVTKAEIELGIALLPEGKRKQSLFSAAQEIFSKFSDRCLAFGASEASIYAGIIADARKKGKIITVEDGLIAAVAVSNGFSLATRNIKDFNSIAELPLINPFEGYPLSTDQQF</sequence>
<dbReference type="InterPro" id="IPR050556">
    <property type="entry name" value="Type_II_TA_system_RNase"/>
</dbReference>
<evidence type="ECO:0000313" key="11">
    <source>
        <dbReference type="Proteomes" id="UP000287853"/>
    </source>
</evidence>
<evidence type="ECO:0000256" key="8">
    <source>
        <dbReference type="HAMAP-Rule" id="MF_00265"/>
    </source>
</evidence>
<feature type="binding site" evidence="8">
    <location>
        <position position="103"/>
    </location>
    <ligand>
        <name>Mg(2+)</name>
        <dbReference type="ChEBI" id="CHEBI:18420"/>
    </ligand>
</feature>
<keyword evidence="3 8" id="KW-0540">Nuclease</keyword>
<dbReference type="EC" id="3.1.-.-" evidence="8"/>
<keyword evidence="2 8" id="KW-1277">Toxin-antitoxin system</keyword>
<accession>A0A444J466</accession>
<reference evidence="10 11" key="1">
    <citation type="submission" date="2017-01" db="EMBL/GenBank/DDBJ databases">
        <title>The cable genome- insights into the physiology and evolution of filamentous bacteria capable of sulfide oxidation via long distance electron transfer.</title>
        <authorList>
            <person name="Schreiber L."/>
            <person name="Bjerg J.T."/>
            <person name="Boggild A."/>
            <person name="Van De Vossenberg J."/>
            <person name="Meysman F."/>
            <person name="Nielsen L.P."/>
            <person name="Schramm A."/>
            <person name="Kjeldsen K.U."/>
        </authorList>
    </citation>
    <scope>NUCLEOTIDE SEQUENCE [LARGE SCALE GENOMIC DNA]</scope>
    <source>
        <strain evidence="10">MCF</strain>
    </source>
</reference>
<dbReference type="GO" id="GO:0004540">
    <property type="term" value="F:RNA nuclease activity"/>
    <property type="evidence" value="ECO:0007669"/>
    <property type="project" value="InterPro"/>
</dbReference>
<dbReference type="GO" id="GO:0090729">
    <property type="term" value="F:toxin activity"/>
    <property type="evidence" value="ECO:0007669"/>
    <property type="project" value="UniProtKB-KW"/>
</dbReference>
<keyword evidence="8" id="KW-0800">Toxin</keyword>
<comment type="function">
    <text evidence="8">Toxic component of a toxin-antitoxin (TA) system. An RNase.</text>
</comment>
<dbReference type="Proteomes" id="UP000287853">
    <property type="component" value="Unassembled WGS sequence"/>
</dbReference>
<evidence type="ECO:0000259" key="9">
    <source>
        <dbReference type="Pfam" id="PF01850"/>
    </source>
</evidence>
<evidence type="ECO:0000256" key="5">
    <source>
        <dbReference type="ARBA" id="ARBA00022801"/>
    </source>
</evidence>
<dbReference type="PANTHER" id="PTHR33653:SF1">
    <property type="entry name" value="RIBONUCLEASE VAPC2"/>
    <property type="match status" value="1"/>
</dbReference>
<dbReference type="HAMAP" id="MF_00265">
    <property type="entry name" value="VapC_Nob1"/>
    <property type="match status" value="1"/>
</dbReference>
<evidence type="ECO:0000256" key="1">
    <source>
        <dbReference type="ARBA" id="ARBA00001946"/>
    </source>
</evidence>
<dbReference type="Pfam" id="PF01850">
    <property type="entry name" value="PIN"/>
    <property type="match status" value="1"/>
</dbReference>
<dbReference type="CDD" id="cd18731">
    <property type="entry name" value="PIN_NgFitB-like"/>
    <property type="match status" value="1"/>
</dbReference>
<dbReference type="InterPro" id="IPR029060">
    <property type="entry name" value="PIN-like_dom_sf"/>
</dbReference>
<comment type="similarity">
    <text evidence="7 8">Belongs to the PINc/VapC protein family.</text>
</comment>
<gene>
    <name evidence="10" type="primary">fitB</name>
    <name evidence="8" type="synonym">vapC</name>
    <name evidence="10" type="ORF">H206_05512</name>
</gene>
<keyword evidence="5 8" id="KW-0378">Hydrolase</keyword>
<dbReference type="Gene3D" id="3.40.50.1010">
    <property type="entry name" value="5'-nuclease"/>
    <property type="match status" value="1"/>
</dbReference>
<comment type="cofactor">
    <cofactor evidence="1 8">
        <name>Mg(2+)</name>
        <dbReference type="ChEBI" id="CHEBI:18420"/>
    </cofactor>
</comment>
<comment type="caution">
    <text evidence="10">The sequence shown here is derived from an EMBL/GenBank/DDBJ whole genome shotgun (WGS) entry which is preliminary data.</text>
</comment>
<dbReference type="InterPro" id="IPR002716">
    <property type="entry name" value="PIN_dom"/>
</dbReference>
<feature type="binding site" evidence="8">
    <location>
        <position position="5"/>
    </location>
    <ligand>
        <name>Mg(2+)</name>
        <dbReference type="ChEBI" id="CHEBI:18420"/>
    </ligand>
</feature>